<protein>
    <submittedName>
        <fullName evidence="1">Uncharacterized protein</fullName>
    </submittedName>
</protein>
<dbReference type="Proteomes" id="UP000315128">
    <property type="component" value="Chromosome"/>
</dbReference>
<organism evidence="1 2">
    <name type="scientific">Lactococcus protaetiae</name>
    <dbReference type="NCBI Taxonomy" id="2592653"/>
    <lineage>
        <taxon>Bacteria</taxon>
        <taxon>Bacillati</taxon>
        <taxon>Bacillota</taxon>
        <taxon>Bacilli</taxon>
        <taxon>Lactobacillales</taxon>
        <taxon>Streptococcaceae</taxon>
        <taxon>Lactococcus</taxon>
    </lineage>
</organism>
<sequence length="72" mass="8121">MAGTTIVTYSSNHDGSINFYKNPNHYQDPRYLNDAAWVKSESKKLLATTQTLEIPTTFDEKAAQIISKITIE</sequence>
<reference evidence="1 2" key="1">
    <citation type="submission" date="2019-07" db="EMBL/GenBank/DDBJ databases">
        <title>Genome sequencing of KACC 19320.</title>
        <authorList>
            <person name="Heo J."/>
            <person name="Kim S.-J."/>
            <person name="Kim J.-S."/>
            <person name="Hong S.-B."/>
            <person name="Kwon S.-W."/>
        </authorList>
    </citation>
    <scope>NUCLEOTIDE SEQUENCE [LARGE SCALE GENOMIC DNA]</scope>
    <source>
        <strain evidence="1 2">KACC 19320</strain>
    </source>
</reference>
<keyword evidence="2" id="KW-1185">Reference proteome</keyword>
<evidence type="ECO:0000313" key="2">
    <source>
        <dbReference type="Proteomes" id="UP000315128"/>
    </source>
</evidence>
<dbReference type="KEGG" id="lack:FLP15_10710"/>
<proteinExistence type="predicted"/>
<dbReference type="EMBL" id="CP041356">
    <property type="protein sequence ID" value="QDK71983.1"/>
    <property type="molecule type" value="Genomic_DNA"/>
</dbReference>
<accession>A0A514ZBM0</accession>
<dbReference type="OrthoDB" id="2136654at2"/>
<gene>
    <name evidence="1" type="ORF">FLP15_10710</name>
</gene>
<name>A0A514ZBM0_9LACT</name>
<evidence type="ECO:0000313" key="1">
    <source>
        <dbReference type="EMBL" id="QDK71983.1"/>
    </source>
</evidence>
<dbReference type="AlphaFoldDB" id="A0A514ZBM0"/>